<dbReference type="PANTHER" id="PTHR34524">
    <property type="entry name" value="CALCYPHOSIN"/>
    <property type="match status" value="1"/>
</dbReference>
<feature type="domain" description="EF-hand" evidence="5">
    <location>
        <begin position="420"/>
        <end position="455"/>
    </location>
</feature>
<evidence type="ECO:0000313" key="7">
    <source>
        <dbReference type="Proteomes" id="UP000037460"/>
    </source>
</evidence>
<evidence type="ECO:0000259" key="5">
    <source>
        <dbReference type="PROSITE" id="PS50222"/>
    </source>
</evidence>
<feature type="region of interest" description="Disordered" evidence="4">
    <location>
        <begin position="271"/>
        <end position="320"/>
    </location>
</feature>
<feature type="region of interest" description="Disordered" evidence="4">
    <location>
        <begin position="869"/>
        <end position="904"/>
    </location>
</feature>
<proteinExistence type="predicted"/>
<feature type="compositionally biased region" description="Polar residues" evidence="4">
    <location>
        <begin position="610"/>
        <end position="621"/>
    </location>
</feature>
<feature type="domain" description="EF-hand" evidence="5">
    <location>
        <begin position="233"/>
        <end position="268"/>
    </location>
</feature>
<dbReference type="InterPro" id="IPR002048">
    <property type="entry name" value="EF_hand_dom"/>
</dbReference>
<evidence type="ECO:0000256" key="1">
    <source>
        <dbReference type="ARBA" id="ARBA00022723"/>
    </source>
</evidence>
<feature type="domain" description="EF-hand" evidence="5">
    <location>
        <begin position="492"/>
        <end position="527"/>
    </location>
</feature>
<dbReference type="PROSITE" id="PS00018">
    <property type="entry name" value="EF_HAND_1"/>
    <property type="match status" value="9"/>
</dbReference>
<feature type="domain" description="EF-hand" evidence="5">
    <location>
        <begin position="456"/>
        <end position="491"/>
    </location>
</feature>
<feature type="compositionally biased region" description="Basic and acidic residues" evidence="4">
    <location>
        <begin position="566"/>
        <end position="582"/>
    </location>
</feature>
<keyword evidence="3" id="KW-0106">Calcium</keyword>
<feature type="compositionally biased region" description="Basic and acidic residues" evidence="4">
    <location>
        <begin position="308"/>
        <end position="320"/>
    </location>
</feature>
<dbReference type="CDD" id="cd00051">
    <property type="entry name" value="EFh"/>
    <property type="match status" value="3"/>
</dbReference>
<dbReference type="GO" id="GO:0005509">
    <property type="term" value="F:calcium ion binding"/>
    <property type="evidence" value="ECO:0007669"/>
    <property type="project" value="InterPro"/>
</dbReference>
<evidence type="ECO:0000256" key="2">
    <source>
        <dbReference type="ARBA" id="ARBA00022737"/>
    </source>
</evidence>
<feature type="region of interest" description="Disordered" evidence="4">
    <location>
        <begin position="1"/>
        <end position="33"/>
    </location>
</feature>
<dbReference type="InterPro" id="IPR018247">
    <property type="entry name" value="EF_Hand_1_Ca_BS"/>
</dbReference>
<reference evidence="7" key="1">
    <citation type="journal article" date="2015" name="PLoS Genet.">
        <title>Genome Sequence and Transcriptome Analyses of Chrysochromulina tobin: Metabolic Tools for Enhanced Algal Fitness in the Prominent Order Prymnesiales (Haptophyceae).</title>
        <authorList>
            <person name="Hovde B.T."/>
            <person name="Deodato C.R."/>
            <person name="Hunsperger H.M."/>
            <person name="Ryken S.A."/>
            <person name="Yost W."/>
            <person name="Jha R.K."/>
            <person name="Patterson J."/>
            <person name="Monnat R.J. Jr."/>
            <person name="Barlow S.B."/>
            <person name="Starkenburg S.R."/>
            <person name="Cattolico R.A."/>
        </authorList>
    </citation>
    <scope>NUCLEOTIDE SEQUENCE</scope>
    <source>
        <strain evidence="7">CCMP291</strain>
    </source>
</reference>
<feature type="compositionally biased region" description="Polar residues" evidence="4">
    <location>
        <begin position="523"/>
        <end position="536"/>
    </location>
</feature>
<dbReference type="InterPro" id="IPR011992">
    <property type="entry name" value="EF-hand-dom_pair"/>
</dbReference>
<accession>A0A0M0JX08</accession>
<dbReference type="FunFam" id="1.10.238.10:FF:000003">
    <property type="entry name" value="Calmodulin A"/>
    <property type="match status" value="1"/>
</dbReference>
<dbReference type="PROSITE" id="PS50222">
    <property type="entry name" value="EF_HAND_2"/>
    <property type="match status" value="10"/>
</dbReference>
<keyword evidence="2" id="KW-0677">Repeat</keyword>
<feature type="domain" description="EF-hand" evidence="5">
    <location>
        <begin position="384"/>
        <end position="419"/>
    </location>
</feature>
<dbReference type="Pfam" id="PF13499">
    <property type="entry name" value="EF-hand_7"/>
    <property type="match status" value="4"/>
</dbReference>
<dbReference type="SUPFAM" id="SSF47473">
    <property type="entry name" value="EF-hand"/>
    <property type="match status" value="3"/>
</dbReference>
<feature type="compositionally biased region" description="Acidic residues" evidence="4">
    <location>
        <begin position="8"/>
        <end position="33"/>
    </location>
</feature>
<comment type="caution">
    <text evidence="6">The sequence shown here is derived from an EMBL/GenBank/DDBJ whole genome shotgun (WGS) entry which is preliminary data.</text>
</comment>
<feature type="domain" description="EF-hand" evidence="5">
    <location>
        <begin position="125"/>
        <end position="160"/>
    </location>
</feature>
<feature type="compositionally biased region" description="Basic and acidic residues" evidence="4">
    <location>
        <begin position="541"/>
        <end position="559"/>
    </location>
</feature>
<evidence type="ECO:0000256" key="4">
    <source>
        <dbReference type="SAM" id="MobiDB-lite"/>
    </source>
</evidence>
<dbReference type="PANTHER" id="PTHR34524:SF6">
    <property type="entry name" value="CALCYPHOSINE LIKE"/>
    <property type="match status" value="1"/>
</dbReference>
<dbReference type="Pfam" id="PF13833">
    <property type="entry name" value="EF-hand_8"/>
    <property type="match status" value="1"/>
</dbReference>
<organism evidence="6 7">
    <name type="scientific">Chrysochromulina tobinii</name>
    <dbReference type="NCBI Taxonomy" id="1460289"/>
    <lineage>
        <taxon>Eukaryota</taxon>
        <taxon>Haptista</taxon>
        <taxon>Haptophyta</taxon>
        <taxon>Prymnesiophyceae</taxon>
        <taxon>Prymnesiales</taxon>
        <taxon>Chrysochromulinaceae</taxon>
        <taxon>Chrysochromulina</taxon>
    </lineage>
</organism>
<feature type="domain" description="EF-hand" evidence="5">
    <location>
        <begin position="88"/>
        <end position="123"/>
    </location>
</feature>
<feature type="domain" description="EF-hand" evidence="5">
    <location>
        <begin position="197"/>
        <end position="232"/>
    </location>
</feature>
<evidence type="ECO:0000256" key="3">
    <source>
        <dbReference type="ARBA" id="ARBA00022837"/>
    </source>
</evidence>
<keyword evidence="7" id="KW-1185">Reference proteome</keyword>
<dbReference type="InterPro" id="IPR051581">
    <property type="entry name" value="Ca-bind"/>
</dbReference>
<sequence length="959" mass="102282">MEEALIRDDEDGRDDADECDEEAYGDDVESNVEGYEEEVVDEFERRAVSSTGTGNGIGGSARTAVNHFQQQMKSAVQANHAKVLDLFRQRGSANKLFRHGDVKADGTVGKKEFRETIAMLGIDDVPAHEIDQLFDSFDKSGDGRLQIDELQKVIWRKPEAKSASEVQRAIWRKPGPVDVDASAANKIQRQIKSALSANHVEVLDLFRQWDENGDGKLGKEEFRKVVAMLGIEAPAHDADLVFDSFDEDGNGFVQINELWHAIRDPVQQHVARLESARQPSSQGRPGSSSSPDGEEAEGLPLSRTTRVIRPEARPVPKSAAKPEVEFRQRIAMLGFVAEQAEVDKLFNDFKADTNGTVSYRDIGVMLTQKVWKGLKEQLKRVIGANIAKMSGDFRLLDADGSGAVTKVEFRKLVANMGTTVTDEMCDGIFDDYDRDGSGEMAYSEFIVALLKSALTASYGRVTDFLHKWDTDGTGTIQRSEFQSAIRAAGFDAPDHVIDELFDEMDVDGSGTVEYKELRRTLAPSANSSPKQTRSPTNGVEGGKKGGENRGKGGENRGKGCDNGGKGGERGGKGGKGDEKGGKFPIRHLELVAIPREGCEASCKGACGESSGAQHGASSQRGAQHGAATQARPYGAGGSCSASPVRATPQMLKKATGPPQTIGPSTPRATPALVSMAVPSAELIDAKALLKHALASSLSRVADTFARWDEDGSGLISRHEFGRAIATLRLPGLSFSETMPAVTNPLHAAACEAVFAEMDIDGSGTIECAELVRFTLRSALDRSAARIVGLLRRSANGGSGEEGSSGGGPSGSVARLEFHRAVRTIGIDAPALDLDAVFDEAVTPGTTRGAMERVDLRDLEWVLRMRAGEPLPAPPEAAASDPLCASGGKMPRASQPLPASRQLSGRQSSLMALPNGATASATDRAASPRRVLPLAVTAGAATQTQILGARPRASFSVVQA</sequence>
<protein>
    <submittedName>
        <fullName evidence="6">Calmodulin</fullName>
    </submittedName>
</protein>
<dbReference type="SMART" id="SM00054">
    <property type="entry name" value="EFh"/>
    <property type="match status" value="11"/>
</dbReference>
<feature type="domain" description="EF-hand" evidence="5">
    <location>
        <begin position="695"/>
        <end position="730"/>
    </location>
</feature>
<feature type="region of interest" description="Disordered" evidence="4">
    <location>
        <begin position="605"/>
        <end position="643"/>
    </location>
</feature>
<dbReference type="AlphaFoldDB" id="A0A0M0JX08"/>
<dbReference type="Gene3D" id="1.10.238.10">
    <property type="entry name" value="EF-hand"/>
    <property type="match status" value="5"/>
</dbReference>
<feature type="region of interest" description="Disordered" evidence="4">
    <location>
        <begin position="520"/>
        <end position="582"/>
    </location>
</feature>
<gene>
    <name evidence="6" type="ORF">Ctob_009813</name>
</gene>
<dbReference type="EMBL" id="JWZX01002090">
    <property type="protein sequence ID" value="KOO31089.1"/>
    <property type="molecule type" value="Genomic_DNA"/>
</dbReference>
<name>A0A0M0JX08_9EUKA</name>
<evidence type="ECO:0000313" key="6">
    <source>
        <dbReference type="EMBL" id="KOO31089.1"/>
    </source>
</evidence>
<feature type="compositionally biased region" description="Low complexity" evidence="4">
    <location>
        <begin position="277"/>
        <end position="290"/>
    </location>
</feature>
<dbReference type="OrthoDB" id="428774at2759"/>
<dbReference type="Proteomes" id="UP000037460">
    <property type="component" value="Unassembled WGS sequence"/>
</dbReference>
<feature type="domain" description="EF-hand" evidence="5">
    <location>
        <begin position="745"/>
        <end position="780"/>
    </location>
</feature>
<keyword evidence="1" id="KW-0479">Metal-binding</keyword>